<protein>
    <recommendedName>
        <fullName evidence="4">Secreted protein</fullName>
    </recommendedName>
</protein>
<sequence length="120" mass="13368">MSFTDLDSLVLFFFTSFLMFGAEAGLAPGADLFISVPFWPLDAIRRASQASTWSRMCETASLSGQVSIRHAAEDHRGWMDRHQCDKTTRCHAMLHDSTRRPVSPRNDSSPCRAATLAAYV</sequence>
<evidence type="ECO:0000313" key="3">
    <source>
        <dbReference type="Proteomes" id="UP000738349"/>
    </source>
</evidence>
<reference evidence="2" key="1">
    <citation type="journal article" date="2021" name="Nat. Commun.">
        <title>Genetic determinants of endophytism in the Arabidopsis root mycobiome.</title>
        <authorList>
            <person name="Mesny F."/>
            <person name="Miyauchi S."/>
            <person name="Thiergart T."/>
            <person name="Pickel B."/>
            <person name="Atanasova L."/>
            <person name="Karlsson M."/>
            <person name="Huettel B."/>
            <person name="Barry K.W."/>
            <person name="Haridas S."/>
            <person name="Chen C."/>
            <person name="Bauer D."/>
            <person name="Andreopoulos W."/>
            <person name="Pangilinan J."/>
            <person name="LaButti K."/>
            <person name="Riley R."/>
            <person name="Lipzen A."/>
            <person name="Clum A."/>
            <person name="Drula E."/>
            <person name="Henrissat B."/>
            <person name="Kohler A."/>
            <person name="Grigoriev I.V."/>
            <person name="Martin F.M."/>
            <person name="Hacquard S."/>
        </authorList>
    </citation>
    <scope>NUCLEOTIDE SEQUENCE</scope>
    <source>
        <strain evidence="2">MPI-CAGE-AT-0147</strain>
    </source>
</reference>
<dbReference type="AlphaFoldDB" id="A0A9P9F6E3"/>
<gene>
    <name evidence="2" type="ORF">EDB81DRAFT_449454</name>
</gene>
<dbReference type="Proteomes" id="UP000738349">
    <property type="component" value="Unassembled WGS sequence"/>
</dbReference>
<accession>A0A9P9F6E3</accession>
<feature type="signal peptide" evidence="1">
    <location>
        <begin position="1"/>
        <end position="24"/>
    </location>
</feature>
<keyword evidence="1" id="KW-0732">Signal</keyword>
<evidence type="ECO:0000256" key="1">
    <source>
        <dbReference type="SAM" id="SignalP"/>
    </source>
</evidence>
<name>A0A9P9F6E3_9HYPO</name>
<comment type="caution">
    <text evidence="2">The sequence shown here is derived from an EMBL/GenBank/DDBJ whole genome shotgun (WGS) entry which is preliminary data.</text>
</comment>
<organism evidence="2 3">
    <name type="scientific">Dactylonectria macrodidyma</name>
    <dbReference type="NCBI Taxonomy" id="307937"/>
    <lineage>
        <taxon>Eukaryota</taxon>
        <taxon>Fungi</taxon>
        <taxon>Dikarya</taxon>
        <taxon>Ascomycota</taxon>
        <taxon>Pezizomycotina</taxon>
        <taxon>Sordariomycetes</taxon>
        <taxon>Hypocreomycetidae</taxon>
        <taxon>Hypocreales</taxon>
        <taxon>Nectriaceae</taxon>
        <taxon>Dactylonectria</taxon>
    </lineage>
</organism>
<keyword evidence="3" id="KW-1185">Reference proteome</keyword>
<evidence type="ECO:0000313" key="2">
    <source>
        <dbReference type="EMBL" id="KAH7153195.1"/>
    </source>
</evidence>
<dbReference type="EMBL" id="JAGMUV010000006">
    <property type="protein sequence ID" value="KAH7153195.1"/>
    <property type="molecule type" value="Genomic_DNA"/>
</dbReference>
<evidence type="ECO:0008006" key="4">
    <source>
        <dbReference type="Google" id="ProtNLM"/>
    </source>
</evidence>
<feature type="chain" id="PRO_5040362738" description="Secreted protein" evidence="1">
    <location>
        <begin position="25"/>
        <end position="120"/>
    </location>
</feature>
<proteinExistence type="predicted"/>